<comment type="catalytic activity">
    <reaction evidence="1">
        <text>Cleavage of hydrophobic, N-terminal signal or leader sequences from secreted and periplasmic proteins.</text>
        <dbReference type="EC" id="3.4.21.89"/>
    </reaction>
</comment>
<keyword evidence="9" id="KW-1185">Reference proteome</keyword>
<evidence type="ECO:0000313" key="9">
    <source>
        <dbReference type="Proteomes" id="UP001519863"/>
    </source>
</evidence>
<comment type="similarity">
    <text evidence="3">Belongs to the peptidase S26 family.</text>
</comment>
<sequence length="152" mass="16233">MTTILVLAAALSVLAPAVLLRRGLAVITVTGHSMKPALSDGDRVLVRRAGRSRVRPDDLIVLEMPGDAGAWPRPPLGTAALDDRYLLVKRVVALAGEPTPPESVPEPAPRVPSGALVVVGDNRRYSLDSRQLGYLPYDRVVGVVVRRFAARG</sequence>
<dbReference type="EMBL" id="JAHXZI010000014">
    <property type="protein sequence ID" value="MBW6437240.1"/>
    <property type="molecule type" value="Genomic_DNA"/>
</dbReference>
<dbReference type="InterPro" id="IPR019758">
    <property type="entry name" value="Pept_S26A_signal_pept_1_CS"/>
</dbReference>
<evidence type="ECO:0000313" key="8">
    <source>
        <dbReference type="EMBL" id="MBW6437240.1"/>
    </source>
</evidence>
<keyword evidence="5" id="KW-0645">Protease</keyword>
<dbReference type="InterPro" id="IPR036286">
    <property type="entry name" value="LexA/Signal_pep-like_sf"/>
</dbReference>
<feature type="domain" description="Peptidase S26" evidence="7">
    <location>
        <begin position="110"/>
        <end position="146"/>
    </location>
</feature>
<evidence type="ECO:0000256" key="2">
    <source>
        <dbReference type="ARBA" id="ARBA00004401"/>
    </source>
</evidence>
<dbReference type="Gene3D" id="2.10.109.10">
    <property type="entry name" value="Umud Fragment, subunit A"/>
    <property type="match status" value="1"/>
</dbReference>
<reference evidence="8 9" key="1">
    <citation type="journal article" date="2013" name="Antonie Van Leeuwenhoek">
        <title>Actinoplanes hulinensis sp. nov., a novel actinomycete isolated from soybean root (Glycine max (L.) Merr).</title>
        <authorList>
            <person name="Shen Y."/>
            <person name="Liu C."/>
            <person name="Wang X."/>
            <person name="Zhao J."/>
            <person name="Jia F."/>
            <person name="Zhang Y."/>
            <person name="Wang L."/>
            <person name="Yang D."/>
            <person name="Xiang W."/>
        </authorList>
    </citation>
    <scope>NUCLEOTIDE SEQUENCE [LARGE SCALE GENOMIC DNA]</scope>
    <source>
        <strain evidence="8 9">NEAU-M9</strain>
    </source>
</reference>
<gene>
    <name evidence="8" type="ORF">KZ829_26240</name>
</gene>
<evidence type="ECO:0000256" key="5">
    <source>
        <dbReference type="ARBA" id="ARBA00022670"/>
    </source>
</evidence>
<dbReference type="PRINTS" id="PR00727">
    <property type="entry name" value="LEADERPTASE"/>
</dbReference>
<proteinExistence type="inferred from homology"/>
<dbReference type="Pfam" id="PF10502">
    <property type="entry name" value="Peptidase_S26"/>
    <property type="match status" value="2"/>
</dbReference>
<dbReference type="Proteomes" id="UP001519863">
    <property type="component" value="Unassembled WGS sequence"/>
</dbReference>
<organism evidence="8 9">
    <name type="scientific">Actinoplanes hulinensis</name>
    <dbReference type="NCBI Taxonomy" id="1144547"/>
    <lineage>
        <taxon>Bacteria</taxon>
        <taxon>Bacillati</taxon>
        <taxon>Actinomycetota</taxon>
        <taxon>Actinomycetes</taxon>
        <taxon>Micromonosporales</taxon>
        <taxon>Micromonosporaceae</taxon>
        <taxon>Actinoplanes</taxon>
    </lineage>
</organism>
<name>A0ABS7B8G3_9ACTN</name>
<comment type="subcellular location">
    <subcellularLocation>
        <location evidence="2">Cell membrane</location>
        <topology evidence="2">Single-pass type II membrane protein</topology>
    </subcellularLocation>
</comment>
<dbReference type="PROSITE" id="PS00761">
    <property type="entry name" value="SPASE_I_3"/>
    <property type="match status" value="1"/>
</dbReference>
<dbReference type="RefSeq" id="WP_220146575.1">
    <property type="nucleotide sequence ID" value="NZ_JAHXZI010000014.1"/>
</dbReference>
<evidence type="ECO:0000256" key="3">
    <source>
        <dbReference type="ARBA" id="ARBA00009370"/>
    </source>
</evidence>
<dbReference type="SUPFAM" id="SSF51306">
    <property type="entry name" value="LexA/Signal peptidase"/>
    <property type="match status" value="1"/>
</dbReference>
<feature type="domain" description="Peptidase S26" evidence="7">
    <location>
        <begin position="11"/>
        <end position="97"/>
    </location>
</feature>
<dbReference type="PANTHER" id="PTHR43390">
    <property type="entry name" value="SIGNAL PEPTIDASE I"/>
    <property type="match status" value="1"/>
</dbReference>
<comment type="caution">
    <text evidence="8">The sequence shown here is derived from an EMBL/GenBank/DDBJ whole genome shotgun (WGS) entry which is preliminary data.</text>
</comment>
<dbReference type="PANTHER" id="PTHR43390:SF1">
    <property type="entry name" value="CHLOROPLAST PROCESSING PEPTIDASE"/>
    <property type="match status" value="1"/>
</dbReference>
<dbReference type="InterPro" id="IPR019756">
    <property type="entry name" value="Pept_S26A_signal_pept_1_Ser-AS"/>
</dbReference>
<keyword evidence="6" id="KW-0378">Hydrolase</keyword>
<evidence type="ECO:0000256" key="6">
    <source>
        <dbReference type="ARBA" id="ARBA00022801"/>
    </source>
</evidence>
<protein>
    <recommendedName>
        <fullName evidence="4">signal peptidase I</fullName>
        <ecNumber evidence="4">3.4.21.89</ecNumber>
    </recommendedName>
</protein>
<dbReference type="CDD" id="cd06530">
    <property type="entry name" value="S26_SPase_I"/>
    <property type="match status" value="1"/>
</dbReference>
<accession>A0ABS7B8G3</accession>
<dbReference type="InterPro" id="IPR019533">
    <property type="entry name" value="Peptidase_S26"/>
</dbReference>
<dbReference type="PROSITE" id="PS00501">
    <property type="entry name" value="SPASE_I_1"/>
    <property type="match status" value="1"/>
</dbReference>
<evidence type="ECO:0000259" key="7">
    <source>
        <dbReference type="Pfam" id="PF10502"/>
    </source>
</evidence>
<evidence type="ECO:0000256" key="4">
    <source>
        <dbReference type="ARBA" id="ARBA00013208"/>
    </source>
</evidence>
<dbReference type="EC" id="3.4.21.89" evidence="4"/>
<evidence type="ECO:0000256" key="1">
    <source>
        <dbReference type="ARBA" id="ARBA00000677"/>
    </source>
</evidence>
<dbReference type="InterPro" id="IPR000223">
    <property type="entry name" value="Pept_S26A_signal_pept_1"/>
</dbReference>